<organism evidence="7 8">
    <name type="scientific">Rotaria sordida</name>
    <dbReference type="NCBI Taxonomy" id="392033"/>
    <lineage>
        <taxon>Eukaryota</taxon>
        <taxon>Metazoa</taxon>
        <taxon>Spiralia</taxon>
        <taxon>Gnathifera</taxon>
        <taxon>Rotifera</taxon>
        <taxon>Eurotatoria</taxon>
        <taxon>Bdelloidea</taxon>
        <taxon>Philodinida</taxon>
        <taxon>Philodinidae</taxon>
        <taxon>Rotaria</taxon>
    </lineage>
</organism>
<dbReference type="GO" id="GO:0000139">
    <property type="term" value="C:Golgi membrane"/>
    <property type="evidence" value="ECO:0007669"/>
    <property type="project" value="TreeGrafter"/>
</dbReference>
<sequence length="254" mass="29140">KTKILNGFYILNDQTCEVLGGTVNELVHKWKLNKLMDTNVRTLIGEGAPPPWVPFSTTYVLTMTVDTSKHSMDVVKMQETHEEDPEFVRQRRAAIDTLLTGRISKKQRITKRKVINGTNVAKFFELESQPMPEKRPKIASDSSLSTSIINELINIATTTEAIKANVRLPKSKKKSIAPKTYELDRLSPEERFRVRHEAIHVEMSEKKRNVLFPNPWEKPHALLGNLLDWVRYLVAWQPLILMIVQGINYILGLE</sequence>
<name>A0A816EFX8_9BILA</name>
<dbReference type="InterPro" id="IPR042470">
    <property type="entry name" value="RMI1_N_C_sf"/>
</dbReference>
<evidence type="ECO:0000256" key="4">
    <source>
        <dbReference type="ARBA" id="ARBA00022989"/>
    </source>
</evidence>
<protein>
    <submittedName>
        <fullName evidence="7">Uncharacterized protein</fullName>
    </submittedName>
</protein>
<dbReference type="GO" id="GO:0061630">
    <property type="term" value="F:ubiquitin protein ligase activity"/>
    <property type="evidence" value="ECO:0007669"/>
    <property type="project" value="TreeGrafter"/>
</dbReference>
<proteinExistence type="predicted"/>
<dbReference type="AlphaFoldDB" id="A0A816EFX8"/>
<dbReference type="EMBL" id="CAJNOL010010385">
    <property type="protein sequence ID" value="CAF1649353.1"/>
    <property type="molecule type" value="Genomic_DNA"/>
</dbReference>
<keyword evidence="3" id="KW-0479">Metal-binding</keyword>
<accession>A0A816EFX8</accession>
<evidence type="ECO:0000313" key="7">
    <source>
        <dbReference type="EMBL" id="CAF1649353.1"/>
    </source>
</evidence>
<keyword evidence="5" id="KW-0472">Membrane</keyword>
<keyword evidence="2" id="KW-0812">Transmembrane</keyword>
<comment type="subcellular location">
    <subcellularLocation>
        <location evidence="1">Membrane</location>
        <topology evidence="1">Multi-pass membrane protein</topology>
    </subcellularLocation>
</comment>
<keyword evidence="4" id="KW-1133">Transmembrane helix</keyword>
<evidence type="ECO:0000256" key="3">
    <source>
        <dbReference type="ARBA" id="ARBA00022723"/>
    </source>
</evidence>
<evidence type="ECO:0000313" key="6">
    <source>
        <dbReference type="EMBL" id="CAF1484368.1"/>
    </source>
</evidence>
<evidence type="ECO:0000256" key="5">
    <source>
        <dbReference type="ARBA" id="ARBA00023136"/>
    </source>
</evidence>
<dbReference type="PANTHER" id="PTHR13407:SF0">
    <property type="entry name" value="FI05221P"/>
    <property type="match status" value="1"/>
</dbReference>
<comment type="caution">
    <text evidence="7">The sequence shown here is derived from an EMBL/GenBank/DDBJ whole genome shotgun (WGS) entry which is preliminary data.</text>
</comment>
<dbReference type="GO" id="GO:0046872">
    <property type="term" value="F:metal ion binding"/>
    <property type="evidence" value="ECO:0007669"/>
    <property type="project" value="UniProtKB-KW"/>
</dbReference>
<dbReference type="GO" id="GO:0005789">
    <property type="term" value="C:endoplasmic reticulum membrane"/>
    <property type="evidence" value="ECO:0007669"/>
    <property type="project" value="TreeGrafter"/>
</dbReference>
<dbReference type="Proteomes" id="UP000663870">
    <property type="component" value="Unassembled WGS sequence"/>
</dbReference>
<dbReference type="Gene3D" id="2.40.50.770">
    <property type="entry name" value="RecQ-mediated genome instability protein Rmi1, C-terminal domain"/>
    <property type="match status" value="1"/>
</dbReference>
<dbReference type="InterPro" id="IPR040176">
    <property type="entry name" value="RNF121/RNF175"/>
</dbReference>
<keyword evidence="8" id="KW-1185">Reference proteome</keyword>
<feature type="non-terminal residue" evidence="7">
    <location>
        <position position="254"/>
    </location>
</feature>
<evidence type="ECO:0000256" key="2">
    <source>
        <dbReference type="ARBA" id="ARBA00022692"/>
    </source>
</evidence>
<gene>
    <name evidence="7" type="ORF">JXQ802_LOCUS54349</name>
    <name evidence="6" type="ORF">PYM288_LOCUS37903</name>
</gene>
<evidence type="ECO:0000313" key="8">
    <source>
        <dbReference type="Proteomes" id="UP000663870"/>
    </source>
</evidence>
<dbReference type="Proteomes" id="UP000663854">
    <property type="component" value="Unassembled WGS sequence"/>
</dbReference>
<reference evidence="7" key="1">
    <citation type="submission" date="2021-02" db="EMBL/GenBank/DDBJ databases">
        <authorList>
            <person name="Nowell W R."/>
        </authorList>
    </citation>
    <scope>NUCLEOTIDE SEQUENCE</scope>
</reference>
<evidence type="ECO:0000256" key="1">
    <source>
        <dbReference type="ARBA" id="ARBA00004141"/>
    </source>
</evidence>
<dbReference type="EMBL" id="CAJNOH010008680">
    <property type="protein sequence ID" value="CAF1484368.1"/>
    <property type="molecule type" value="Genomic_DNA"/>
</dbReference>
<dbReference type="GO" id="GO:0036503">
    <property type="term" value="P:ERAD pathway"/>
    <property type="evidence" value="ECO:0007669"/>
    <property type="project" value="TreeGrafter"/>
</dbReference>
<dbReference type="PANTHER" id="PTHR13407">
    <property type="entry name" value="RNF121 PROTEIN"/>
    <property type="match status" value="1"/>
</dbReference>